<feature type="transmembrane region" description="Helical" evidence="2">
    <location>
        <begin position="923"/>
        <end position="942"/>
    </location>
</feature>
<feature type="transmembrane region" description="Helical" evidence="2">
    <location>
        <begin position="1274"/>
        <end position="1293"/>
    </location>
</feature>
<feature type="transmembrane region" description="Helical" evidence="2">
    <location>
        <begin position="585"/>
        <end position="605"/>
    </location>
</feature>
<feature type="transmembrane region" description="Helical" evidence="2">
    <location>
        <begin position="1525"/>
        <end position="1544"/>
    </location>
</feature>
<evidence type="ECO:0000313" key="4">
    <source>
        <dbReference type="Proteomes" id="UP001596011"/>
    </source>
</evidence>
<feature type="transmembrane region" description="Helical" evidence="2">
    <location>
        <begin position="677"/>
        <end position="699"/>
    </location>
</feature>
<dbReference type="InterPro" id="IPR058062">
    <property type="entry name" value="SCO7613_C"/>
</dbReference>
<feature type="transmembrane region" description="Helical" evidence="2">
    <location>
        <begin position="1221"/>
        <end position="1240"/>
    </location>
</feature>
<feature type="transmembrane region" description="Helical" evidence="2">
    <location>
        <begin position="1742"/>
        <end position="1761"/>
    </location>
</feature>
<feature type="transmembrane region" description="Helical" evidence="2">
    <location>
        <begin position="1834"/>
        <end position="1852"/>
    </location>
</feature>
<dbReference type="EMBL" id="JBHSFI010000004">
    <property type="protein sequence ID" value="MFC4629387.1"/>
    <property type="molecule type" value="Genomic_DNA"/>
</dbReference>
<feature type="transmembrane region" description="Helical" evidence="2">
    <location>
        <begin position="535"/>
        <end position="553"/>
    </location>
</feature>
<feature type="compositionally biased region" description="Low complexity" evidence="1">
    <location>
        <begin position="116"/>
        <end position="126"/>
    </location>
</feature>
<keyword evidence="2" id="KW-0472">Membrane</keyword>
<keyword evidence="4" id="KW-1185">Reference proteome</keyword>
<feature type="transmembrane region" description="Helical" evidence="2">
    <location>
        <begin position="775"/>
        <end position="796"/>
    </location>
</feature>
<comment type="caution">
    <text evidence="3">The sequence shown here is derived from an EMBL/GenBank/DDBJ whole genome shotgun (WGS) entry which is preliminary data.</text>
</comment>
<sequence>MPPTWAGDVVARLTDTTRCPACGEHLASVVCAACGLNVSGRQAQDVWRLSVAAADSLRDREAVLDAMRRAQGITTGGEVGSGTRVADGAARSAPVAGTVPVPAPPAPTLPAPTLPAPTGSAPTGPSAIPPSMFAPPESAPLTPRAPVPAQPLPVPSAQPVQSAPPVRQAEVTPPAATSPRQPAVAPVGAGRDAAPAPLPSGPGISLQPILAGAGAALLAVSAVVFVFFTFGDNLLLRAVVTGIVTATAVTVGALLRRAGLRTTSEAVAALAVVLAWVDVELGMQAGLLGQVDPALARATVLAVLAPGFVALGAWLRVRSWVSAGLVSAPVVPVLVAAGLPFTLWSMWWWASALLLVGVVAWAAMRMAPLAGERSGSRLVAETWVLRVVRAAGPPLALLAALGAQAVTPDAVTGTTAILWSGVVLFAVVLGAWLRVRSWASAGLVSAPLIPVLVLLVFPGPASSAWWWVLAFVLVAVLAWAAMRQLPKFGRRLGGAVTFELEEGVLRILRGAGPPLALLASRGAEALPPFTGPGSTAVLWSAVVVLSAVLGYWLRVRSWTTTALVTAPFVPVLVGLSLPASVWSMWWWALALVLVGLVAWAAGRAVPSLSVRHDASFPIESTTLRVIRAAAFPLALAASCTVEALPSLTRLGATTVLWSGVVLLAVALGYWLRVRSWLSTAVVAAPLVPVLAALSLPGAAWSGWSVWWWVLALVLVAVVAWAAMRLLPALVRRLDAPGGSLFAVEARVLRVVRAAGLPAALVASLVAVFMVPVAPLTGLGAAAILWSTVVLTGAVLGHALRVRAWTSVGVLAAPVIPVLLLGAVDPADGSWLPAVAALAAALITLLGRAARCVSGPRIGSPLRAEIVVLDVVALVAVPFVVLLAFSVDQPEALPGLGGTALLVALTAVTVAIMRRVTHHRHWTVLGGVLAVAAGGLLGGIGQWSGAGWVPFGAACVWTALALLTAPRLLRTVGLGSVRGALAPTTRDDLLLSGWIVTAAAAVPAVGLVLLRVTDAWVAAWSVRDTSWSLPTGALIPPASTDPARRAVESLVSLNLPWAHLGTAALVVVTLLAARLARRGRRVEAVVAPVAVLLAAFGLALDPRLAIAFSLTAVAVLAFTLVAATADRSAAWRTLRPAVVTVQGAVRALVRASGRLRSIGGTGITGADLRLARAAALTGAFAATGMLLAFSWASRPTAAAGALVVCVLLLSLRAVLRPTTHPWLVGAGYAYPLAVLGVVLSWFELSTVAAICTVSAVASLVAIVVTLGGRTSRNEWYVVLGVTAGPFAAGVVTVVLERTWWSAGAAAAMLALELVLLLTARVGLAHVVRAGAAFLLLPTASVMVTSVGAMILEVSGSPYVLPAVALFVSAVAGGAARIAERIATRVPDGGPLLAAAVRRSLERSVLLTGAITIFLAYARPAAGPDVAVAVLLLLMAGAVLVAREPGRRRVWLLVAALGLAALWTALGGGEVRLVEAYTLPPALAAVAVGAFVAWRRGRSEPGAEPDAEAAATTAGAGTTSVTAATHAWRLAAVGAGLAVVPSLVVHLTRTEPADWRPFALVGGAVLALATAYALDLRPVRERLAFLRDSWTRPVRRGLVAVGALAALSGVVESLHVAGEPVYWIGAAAGPAPGLPPLTWYDGSPFGTPVAAGWVFAAGLGWALLSGALLVAAAVLARRSARGRTASWLDRWGMAPGLVLGTLGAVVNTRPVWGSIVSLLVVELGLLALLVLVTRRAGRPGVGAPPWLVWLCAVAVAIAAWAPRELRVEAFSVTLGAGLIWSGATALRRWMAAGEPKDASVSLMTWPLGHGGSWRTVGLGIAALVGPSVLSTATDPLTIRASWVVLAALASVLVGSRLRLSAPFWLGVWTLAVEVVIVFAKLGVGVSPLPWILTLVPAAVVLLIIATLDERRTAASGGTAAYLRDLR</sequence>
<accession>A0ABV9HGH2</accession>
<evidence type="ECO:0000313" key="3">
    <source>
        <dbReference type="EMBL" id="MFC4629387.1"/>
    </source>
</evidence>
<feature type="transmembrane region" description="Helical" evidence="2">
    <location>
        <begin position="1859"/>
        <end position="1880"/>
    </location>
</feature>
<gene>
    <name evidence="3" type="ORF">ACFO6V_14175</name>
</gene>
<reference evidence="4" key="1">
    <citation type="journal article" date="2019" name="Int. J. Syst. Evol. Microbiol.">
        <title>The Global Catalogue of Microorganisms (GCM) 10K type strain sequencing project: providing services to taxonomists for standard genome sequencing and annotation.</title>
        <authorList>
            <consortium name="The Broad Institute Genomics Platform"/>
            <consortium name="The Broad Institute Genome Sequencing Center for Infectious Disease"/>
            <person name="Wu L."/>
            <person name="Ma J."/>
        </authorList>
    </citation>
    <scope>NUCLEOTIDE SEQUENCE [LARGE SCALE GENOMIC DNA]</scope>
    <source>
        <strain evidence="4">CCUG 42722</strain>
    </source>
</reference>
<feature type="compositionally biased region" description="Pro residues" evidence="1">
    <location>
        <begin position="101"/>
        <end position="115"/>
    </location>
</feature>
<feature type="transmembrane region" description="Helical" evidence="2">
    <location>
        <begin position="1648"/>
        <end position="1673"/>
    </location>
</feature>
<feature type="transmembrane region" description="Helical" evidence="2">
    <location>
        <begin position="1299"/>
        <end position="1318"/>
    </location>
</feature>
<keyword evidence="2" id="KW-0812">Transmembrane</keyword>
<keyword evidence="2" id="KW-1133">Transmembrane helix</keyword>
<feature type="transmembrane region" description="Helical" evidence="2">
    <location>
        <begin position="1081"/>
        <end position="1099"/>
    </location>
</feature>
<feature type="transmembrane region" description="Helical" evidence="2">
    <location>
        <begin position="1556"/>
        <end position="1574"/>
    </location>
</feature>
<feature type="transmembrane region" description="Helical" evidence="2">
    <location>
        <begin position="803"/>
        <end position="823"/>
    </location>
</feature>
<feature type="transmembrane region" description="Helical" evidence="2">
    <location>
        <begin position="320"/>
        <end position="340"/>
    </location>
</feature>
<feature type="compositionally biased region" description="Pro residues" evidence="1">
    <location>
        <begin position="143"/>
        <end position="156"/>
    </location>
</feature>
<dbReference type="NCBIfam" id="NF047321">
    <property type="entry name" value="SCO7613_CTERM"/>
    <property type="match status" value="1"/>
</dbReference>
<feature type="transmembrane region" description="Helical" evidence="2">
    <location>
        <begin position="1472"/>
        <end position="1492"/>
    </location>
</feature>
<feature type="transmembrane region" description="Helical" evidence="2">
    <location>
        <begin position="209"/>
        <end position="228"/>
    </location>
</feature>
<feature type="transmembrane region" description="Helical" evidence="2">
    <location>
        <begin position="1105"/>
        <end position="1124"/>
    </location>
</feature>
<feature type="transmembrane region" description="Helical" evidence="2">
    <location>
        <begin position="1595"/>
        <end position="1615"/>
    </location>
</feature>
<feature type="transmembrane region" description="Helical" evidence="2">
    <location>
        <begin position="234"/>
        <end position="255"/>
    </location>
</feature>
<feature type="transmembrane region" description="Helical" evidence="2">
    <location>
        <begin position="861"/>
        <end position="885"/>
    </location>
</feature>
<feature type="transmembrane region" description="Helical" evidence="2">
    <location>
        <begin position="650"/>
        <end position="670"/>
    </location>
</feature>
<feature type="transmembrane region" description="Helical" evidence="2">
    <location>
        <begin position="1246"/>
        <end position="1267"/>
    </location>
</feature>
<feature type="transmembrane region" description="Helical" evidence="2">
    <location>
        <begin position="948"/>
        <end position="968"/>
    </location>
</feature>
<dbReference type="RefSeq" id="WP_377136374.1">
    <property type="nucleotide sequence ID" value="NZ_JBHSFI010000004.1"/>
</dbReference>
<evidence type="ECO:0000256" key="2">
    <source>
        <dbReference type="SAM" id="Phobius"/>
    </source>
</evidence>
<feature type="transmembrane region" description="Helical" evidence="2">
    <location>
        <begin position="1196"/>
        <end position="1214"/>
    </location>
</feature>
<organism evidence="3 4">
    <name type="scientific">Promicromonospora alba</name>
    <dbReference type="NCBI Taxonomy" id="1616110"/>
    <lineage>
        <taxon>Bacteria</taxon>
        <taxon>Bacillati</taxon>
        <taxon>Actinomycetota</taxon>
        <taxon>Actinomycetes</taxon>
        <taxon>Micrococcales</taxon>
        <taxon>Promicromonosporaceae</taxon>
        <taxon>Promicromonospora</taxon>
    </lineage>
</organism>
<feature type="transmembrane region" description="Helical" evidence="2">
    <location>
        <begin position="383"/>
        <end position="404"/>
    </location>
</feature>
<feature type="region of interest" description="Disordered" evidence="1">
    <location>
        <begin position="96"/>
        <end position="196"/>
    </location>
</feature>
<feature type="transmembrane region" description="Helical" evidence="2">
    <location>
        <begin position="416"/>
        <end position="433"/>
    </location>
</feature>
<feature type="transmembrane region" description="Helical" evidence="2">
    <location>
        <begin position="1172"/>
        <end position="1190"/>
    </location>
</feature>
<feature type="transmembrane region" description="Helical" evidence="2">
    <location>
        <begin position="988"/>
        <end position="1009"/>
    </location>
</feature>
<feature type="transmembrane region" description="Helical" evidence="2">
    <location>
        <begin position="1330"/>
        <end position="1350"/>
    </location>
</feature>
<feature type="transmembrane region" description="Helical" evidence="2">
    <location>
        <begin position="1056"/>
        <end position="1074"/>
    </location>
</feature>
<name>A0ABV9HGH2_9MICO</name>
<proteinExistence type="predicted"/>
<feature type="transmembrane region" description="Helical" evidence="2">
    <location>
        <begin position="346"/>
        <end position="363"/>
    </location>
</feature>
<feature type="transmembrane region" description="Helical" evidence="2">
    <location>
        <begin position="440"/>
        <end position="458"/>
    </location>
</feature>
<feature type="transmembrane region" description="Helical" evidence="2">
    <location>
        <begin position="464"/>
        <end position="482"/>
    </location>
</feature>
<feature type="transmembrane region" description="Helical" evidence="2">
    <location>
        <begin position="1886"/>
        <end position="1905"/>
    </location>
</feature>
<feature type="transmembrane region" description="Helical" evidence="2">
    <location>
        <begin position="1710"/>
        <end position="1730"/>
    </location>
</feature>
<feature type="transmembrane region" description="Helical" evidence="2">
    <location>
        <begin position="1448"/>
        <end position="1466"/>
    </location>
</feature>
<feature type="transmembrane region" description="Helical" evidence="2">
    <location>
        <begin position="560"/>
        <end position="579"/>
    </location>
</feature>
<feature type="transmembrane region" description="Helical" evidence="2">
    <location>
        <begin position="891"/>
        <end position="911"/>
    </location>
</feature>
<evidence type="ECO:0000256" key="1">
    <source>
        <dbReference type="SAM" id="MobiDB-lite"/>
    </source>
</evidence>
<feature type="transmembrane region" description="Helical" evidence="2">
    <location>
        <begin position="1685"/>
        <end position="1704"/>
    </location>
</feature>
<feature type="transmembrane region" description="Helical" evidence="2">
    <location>
        <begin position="1356"/>
        <end position="1377"/>
    </location>
</feature>
<feature type="transmembrane region" description="Helical" evidence="2">
    <location>
        <begin position="829"/>
        <end position="849"/>
    </location>
</feature>
<protein>
    <submittedName>
        <fullName evidence="3">SCO7613 C-terminal domain-containing membrane protein</fullName>
    </submittedName>
</protein>
<feature type="transmembrane region" description="Helical" evidence="2">
    <location>
        <begin position="747"/>
        <end position="769"/>
    </location>
</feature>
<dbReference type="Proteomes" id="UP001596011">
    <property type="component" value="Unassembled WGS sequence"/>
</dbReference>
<feature type="transmembrane region" description="Helical" evidence="2">
    <location>
        <begin position="1398"/>
        <end position="1418"/>
    </location>
</feature>
<feature type="transmembrane region" description="Helical" evidence="2">
    <location>
        <begin position="705"/>
        <end position="726"/>
    </location>
</feature>
<feature type="transmembrane region" description="Helical" evidence="2">
    <location>
        <begin position="1424"/>
        <end position="1441"/>
    </location>
</feature>
<feature type="transmembrane region" description="Helical" evidence="2">
    <location>
        <begin position="294"/>
        <end position="315"/>
    </location>
</feature>